<dbReference type="Gene3D" id="1.10.10.10">
    <property type="entry name" value="Winged helix-like DNA-binding domain superfamily/Winged helix DNA-binding domain"/>
    <property type="match status" value="1"/>
</dbReference>
<dbReference type="PANTHER" id="PTHR47691:SF3">
    <property type="entry name" value="HTH-TYPE TRANSCRIPTIONAL REGULATOR RV0890C-RELATED"/>
    <property type="match status" value="1"/>
</dbReference>
<dbReference type="SMART" id="SM00028">
    <property type="entry name" value="TPR"/>
    <property type="match status" value="2"/>
</dbReference>
<feature type="region of interest" description="Disordered" evidence="1">
    <location>
        <begin position="736"/>
        <end position="759"/>
    </location>
</feature>
<dbReference type="Gene3D" id="1.25.40.10">
    <property type="entry name" value="Tetratricopeptide repeat domain"/>
    <property type="match status" value="1"/>
</dbReference>
<dbReference type="InterPro" id="IPR058852">
    <property type="entry name" value="HTH_77"/>
</dbReference>
<name>I4EET2_9BACT</name>
<dbReference type="EMBL" id="CAGS01000114">
    <property type="protein sequence ID" value="CCF83194.1"/>
    <property type="molecule type" value="Genomic_DNA"/>
</dbReference>
<dbReference type="PRINTS" id="PR00364">
    <property type="entry name" value="DISEASERSIST"/>
</dbReference>
<dbReference type="GO" id="GO:0043531">
    <property type="term" value="F:ADP binding"/>
    <property type="evidence" value="ECO:0007669"/>
    <property type="project" value="InterPro"/>
</dbReference>
<dbReference type="PROSITE" id="PS00622">
    <property type="entry name" value="HTH_LUXR_1"/>
    <property type="match status" value="1"/>
</dbReference>
<dbReference type="PANTHER" id="PTHR47691">
    <property type="entry name" value="REGULATOR-RELATED"/>
    <property type="match status" value="1"/>
</dbReference>
<dbReference type="InterPro" id="IPR027417">
    <property type="entry name" value="P-loop_NTPase"/>
</dbReference>
<sequence>MPLEFEQNSVYSCPDDAESGISSPRQFEIIRYSDLRGSTVRADVPLTNIPCQLITIIGRAREAAELRQFLSDSRLVTLTGVGGVGKTQLALEVASELLWRYRDGIWFIDLAEVTDPALVPQAVASVLDVLEEPGRALIDSLRDYLWDRQILLILDTCAHLIQACATLVETLLGSAANLSVLVTSREPLRVPGEIIWPVAPLPVPDLEQPPSFEKLLSNPSVRLFVDRVVTNQPEFVVTKENAPVVARICAHLDGLPLAIELAANRTRTLCLNELARRLEDGFSLLSSGHRTAPARHQTLQAALAWSFDLLSPAERLMLTRLAVFTNDWTLDAAEAVVAGDGVAASDVLPLVSALIDKSLVQADLDNGGTARYRLLRSVRWYGREQFQGSAEEGSLRVRYIAYFLGLAERAEEARFGPEQLAWLDRLEREHKNLQTALEWSLNGAQVELGSRLAVALWHFWYRRNHLDEARRWLDQAITLAVIGETVLPARVRAKVLYAAAWLAYTRDDLDGAMEYGTGSLTFFRQAGDQAGIAAVLALQGLVVERRGDLAQAAAYAQQSLALCRELGDRTGIAHALTCLGIVLDRRGDHHRAEALLTEALAIQRDLGHLWGIAFSLGRLAMVGLRQRDCACATALLRESVALHRELGDRAGTAADLELLACVAVARGAPEQAARWCGTASAIRDATGVPVLPVDRADVESMVDASRAALGDAAFSTGWDAGRSLSLQEALQEVLAEDGSPKASRLGGGDPDAEPPPGDLTRREFEVAMLVADGLTNREIAEKLTISARTVDTHVTHILRKQEFGCRSQIAAWIAEMRMPAPPAR</sequence>
<evidence type="ECO:0000313" key="4">
    <source>
        <dbReference type="Proteomes" id="UP000004221"/>
    </source>
</evidence>
<accession>I4EET2</accession>
<dbReference type="RefSeq" id="WP_008476098.1">
    <property type="nucleotide sequence ID" value="NZ_CAGS01000114.1"/>
</dbReference>
<dbReference type="Pfam" id="PF25872">
    <property type="entry name" value="HTH_77"/>
    <property type="match status" value="1"/>
</dbReference>
<dbReference type="AlphaFoldDB" id="I4EET2"/>
<dbReference type="InterPro" id="IPR011990">
    <property type="entry name" value="TPR-like_helical_dom_sf"/>
</dbReference>
<dbReference type="InterPro" id="IPR019734">
    <property type="entry name" value="TPR_rpt"/>
</dbReference>
<dbReference type="SUPFAM" id="SSF48452">
    <property type="entry name" value="TPR-like"/>
    <property type="match status" value="1"/>
</dbReference>
<keyword evidence="3" id="KW-0808">Transferase</keyword>
<keyword evidence="4" id="KW-1185">Reference proteome</keyword>
<dbReference type="PROSITE" id="PS50043">
    <property type="entry name" value="HTH_LUXR_2"/>
    <property type="match status" value="1"/>
</dbReference>
<gene>
    <name evidence="3" type="ORF">NITHO_2000005</name>
</gene>
<dbReference type="Proteomes" id="UP000004221">
    <property type="component" value="Unassembled WGS sequence"/>
</dbReference>
<dbReference type="PRINTS" id="PR00038">
    <property type="entry name" value="HTHLUXR"/>
</dbReference>
<organism evidence="3 4">
    <name type="scientific">Nitrolancea hollandica Lb</name>
    <dbReference type="NCBI Taxonomy" id="1129897"/>
    <lineage>
        <taxon>Bacteria</taxon>
        <taxon>Pseudomonadati</taxon>
        <taxon>Thermomicrobiota</taxon>
        <taxon>Thermomicrobia</taxon>
        <taxon>Sphaerobacterales</taxon>
        <taxon>Sphaerobacterineae</taxon>
        <taxon>Sphaerobacteraceae</taxon>
        <taxon>Nitrolancea</taxon>
    </lineage>
</organism>
<evidence type="ECO:0000313" key="3">
    <source>
        <dbReference type="EMBL" id="CCF83194.1"/>
    </source>
</evidence>
<dbReference type="CDD" id="cd06170">
    <property type="entry name" value="LuxR_C_like"/>
    <property type="match status" value="1"/>
</dbReference>
<dbReference type="InterPro" id="IPR016032">
    <property type="entry name" value="Sig_transdc_resp-reg_C-effctor"/>
</dbReference>
<dbReference type="GO" id="GO:0016740">
    <property type="term" value="F:transferase activity"/>
    <property type="evidence" value="ECO:0007669"/>
    <property type="project" value="UniProtKB-KW"/>
</dbReference>
<dbReference type="SMART" id="SM00421">
    <property type="entry name" value="HTH_LUXR"/>
    <property type="match status" value="1"/>
</dbReference>
<evidence type="ECO:0000256" key="1">
    <source>
        <dbReference type="SAM" id="MobiDB-lite"/>
    </source>
</evidence>
<dbReference type="InterPro" id="IPR000792">
    <property type="entry name" value="Tscrpt_reg_LuxR_C"/>
</dbReference>
<reference evidence="3 4" key="1">
    <citation type="journal article" date="2012" name="ISME J.">
        <title>Nitrification expanded: discovery, physiology and genomics of a nitrite-oxidizing bacterium from the phylum Chloroflexi.</title>
        <authorList>
            <person name="Sorokin D.Y."/>
            <person name="Lucker S."/>
            <person name="Vejmelkova D."/>
            <person name="Kostrikina N.A."/>
            <person name="Kleerebezem R."/>
            <person name="Rijpstra W.I."/>
            <person name="Damste J.S."/>
            <person name="Le Paslier D."/>
            <person name="Muyzer G."/>
            <person name="Wagner M."/>
            <person name="van Loosdrecht M.C."/>
            <person name="Daims H."/>
        </authorList>
    </citation>
    <scope>NUCLEOTIDE SEQUENCE [LARGE SCALE GENOMIC DNA]</scope>
    <source>
        <strain evidence="4">none</strain>
    </source>
</reference>
<feature type="domain" description="HTH luxR-type" evidence="2">
    <location>
        <begin position="752"/>
        <end position="817"/>
    </location>
</feature>
<dbReference type="InterPro" id="IPR036388">
    <property type="entry name" value="WH-like_DNA-bd_sf"/>
</dbReference>
<dbReference type="Gene3D" id="3.40.50.300">
    <property type="entry name" value="P-loop containing nucleotide triphosphate hydrolases"/>
    <property type="match status" value="1"/>
</dbReference>
<dbReference type="GO" id="GO:0006355">
    <property type="term" value="P:regulation of DNA-templated transcription"/>
    <property type="evidence" value="ECO:0007669"/>
    <property type="project" value="InterPro"/>
</dbReference>
<dbReference type="Pfam" id="PF00196">
    <property type="entry name" value="GerE"/>
    <property type="match status" value="1"/>
</dbReference>
<evidence type="ECO:0000259" key="2">
    <source>
        <dbReference type="PROSITE" id="PS50043"/>
    </source>
</evidence>
<dbReference type="Pfam" id="PF13424">
    <property type="entry name" value="TPR_12"/>
    <property type="match status" value="1"/>
</dbReference>
<dbReference type="SUPFAM" id="SSF46894">
    <property type="entry name" value="C-terminal effector domain of the bipartite response regulators"/>
    <property type="match status" value="1"/>
</dbReference>
<dbReference type="SUPFAM" id="SSF52540">
    <property type="entry name" value="P-loop containing nucleoside triphosphate hydrolases"/>
    <property type="match status" value="1"/>
</dbReference>
<dbReference type="OrthoDB" id="149079at2"/>
<protein>
    <recommendedName>
        <fullName evidence="2">HTH luxR-type domain-containing protein</fullName>
    </recommendedName>
</protein>
<proteinExistence type="predicted"/>
<comment type="caution">
    <text evidence="3">The sequence shown here is derived from an EMBL/GenBank/DDBJ whole genome shotgun (WGS) entry which is preliminary data.</text>
</comment>
<dbReference type="GO" id="GO:0003677">
    <property type="term" value="F:DNA binding"/>
    <property type="evidence" value="ECO:0007669"/>
    <property type="project" value="InterPro"/>
</dbReference>